<evidence type="ECO:0000256" key="2">
    <source>
        <dbReference type="SAM" id="MobiDB-lite"/>
    </source>
</evidence>
<feature type="region of interest" description="Disordered" evidence="2">
    <location>
        <begin position="869"/>
        <end position="989"/>
    </location>
</feature>
<feature type="compositionally biased region" description="Polar residues" evidence="2">
    <location>
        <begin position="930"/>
        <end position="943"/>
    </location>
</feature>
<dbReference type="GO" id="GO:0032982">
    <property type="term" value="C:myosin filament"/>
    <property type="evidence" value="ECO:0007669"/>
    <property type="project" value="TreeGrafter"/>
</dbReference>
<feature type="coiled-coil region" evidence="1">
    <location>
        <begin position="637"/>
        <end position="706"/>
    </location>
</feature>
<feature type="region of interest" description="Disordered" evidence="2">
    <location>
        <begin position="727"/>
        <end position="849"/>
    </location>
</feature>
<protein>
    <submittedName>
        <fullName evidence="3">Uncharacterized protein</fullName>
    </submittedName>
</protein>
<dbReference type="GO" id="GO:0016460">
    <property type="term" value="C:myosin II complex"/>
    <property type="evidence" value="ECO:0007669"/>
    <property type="project" value="TreeGrafter"/>
</dbReference>
<feature type="compositionally biased region" description="Low complexity" evidence="2">
    <location>
        <begin position="910"/>
        <end position="926"/>
    </location>
</feature>
<name>A0AAD6F7C2_9TELE</name>
<dbReference type="PANTHER" id="PTHR45615">
    <property type="entry name" value="MYOSIN HEAVY CHAIN, NON-MUSCLE"/>
    <property type="match status" value="1"/>
</dbReference>
<feature type="region of interest" description="Disordered" evidence="2">
    <location>
        <begin position="1020"/>
        <end position="1103"/>
    </location>
</feature>
<dbReference type="InterPro" id="IPR027417">
    <property type="entry name" value="P-loop_NTPase"/>
</dbReference>
<comment type="caution">
    <text evidence="3">The sequence shown here is derived from an EMBL/GenBank/DDBJ whole genome shotgun (WGS) entry which is preliminary data.</text>
</comment>
<dbReference type="SUPFAM" id="SSF52540">
    <property type="entry name" value="P-loop containing nucleoside triphosphate hydrolases"/>
    <property type="match status" value="1"/>
</dbReference>
<reference evidence="3" key="1">
    <citation type="submission" date="2022-11" db="EMBL/GenBank/DDBJ databases">
        <title>Chromosome-level genome of Pogonophryne albipinna.</title>
        <authorList>
            <person name="Jo E."/>
        </authorList>
    </citation>
    <scope>NUCLEOTIDE SEQUENCE</scope>
    <source>
        <strain evidence="3">SGF0006</strain>
        <tissue evidence="3">Muscle</tissue>
    </source>
</reference>
<keyword evidence="4" id="KW-1185">Reference proteome</keyword>
<dbReference type="Proteomes" id="UP001219934">
    <property type="component" value="Unassembled WGS sequence"/>
</dbReference>
<dbReference type="PROSITE" id="PS50096">
    <property type="entry name" value="IQ"/>
    <property type="match status" value="1"/>
</dbReference>
<feature type="coiled-coil region" evidence="1">
    <location>
        <begin position="477"/>
        <end position="560"/>
    </location>
</feature>
<dbReference type="GO" id="GO:0031032">
    <property type="term" value="P:actomyosin structure organization"/>
    <property type="evidence" value="ECO:0007669"/>
    <property type="project" value="TreeGrafter"/>
</dbReference>
<proteinExistence type="predicted"/>
<accession>A0AAD6F7C2</accession>
<feature type="compositionally biased region" description="Basic and acidic residues" evidence="2">
    <location>
        <begin position="1072"/>
        <end position="1082"/>
    </location>
</feature>
<keyword evidence="1" id="KW-0175">Coiled coil</keyword>
<feature type="coiled-coil region" evidence="1">
    <location>
        <begin position="73"/>
        <end position="231"/>
    </location>
</feature>
<sequence length="1103" mass="123850">MKRGVLRYLELQRDQQVSGWLLHLQAACMAHLARQKYRKLKVQQMAISCLQRNLRVLWFVSQWSWWKLFCKLRPQLDDEITALRRRLQKSEKDRNELRQSADSLETKITAVNSELSDERFRGDAVGQALDVERAERVRLSRENKDLQARCEQCKVNMEAVEKQLEEEKQNVLIAESQRGIRTEGELSMQLEVSQTEVEFLRRRLKQTEEKLETEKQSRQQLDSKVSVLQAQVDQSRRSVTELKRHGRRVTSDLQDARVLTDSLQGRMHELDRKFDSELTQALEAADSERDQKDKAFLENTESQAEVLRLQKQKEELCAQIRDLSLPVDLASDSLPDLKKQQRLLEAEVNTEAATGPHDVHKSSQRRLRQLEMQLEQEYEEKQMVIHEKHDLEGLIATLCDQVGHRDFDVEKKLRRDLKRTHALLADAQLLLSTVDNPGQNFSNGSRENIERLHCQLEASEAVRLEAESLQTTLSQELENCQIELENICKQKSMLDEQLSMLQHEKVDLLKRLEEDQEDLNELMKKHKALIAQSSSDISQIRELQAELEEVKKERYVLQEELQQRVSRMQFLESSTVGRSIVSKQEARVCDLENKLEFQRGQVKRFEVLVLRLRDSVVRLGEKLEQSAEAEARERENAKYYQQRLQDMRVEAEDLVQREQGSSRRRMELEMQVEELSAVRQALQADLETSIRRIVDLQAALEEVESSDESDSESVRTAVTSLGQKKDLDSVSSVGTEDVGEGIRHWLGVPRGGSRGAGSPNGSSTISSQGGRQSLADTMSTYSFRSCENPDDDDGSELGVSRAGGSRAGGGGSRAPSRAPSSSALSELLDGLRRRGAGGDADDGAGSAVSLPVYQTTAASTLRRRASALSLGPGDLQEPRSSILKPLSPIMPRSISARSISDAQTPGAKLSRYNSSSDSLSGVPSLPHLSSLGSNLASRHQTPSLCIPEEDPDQPQRPRTTSMQQRSPQPPRRCMLGSLSTEDGGEASLGSEPMVFQNRRLMEGREDAALDILPAIRRAKSTSSLTGSERGGRRALSVHFGELPPSTRSRKGSETDSSSSGSSQDGGGRRRRLDGPQGERLEAEGSEAGDVASIMKKYLKKDTD</sequence>
<dbReference type="Gene3D" id="1.20.5.4820">
    <property type="match status" value="1"/>
</dbReference>
<feature type="compositionally biased region" description="Low complexity" evidence="2">
    <location>
        <begin position="813"/>
        <end position="823"/>
    </location>
</feature>
<evidence type="ECO:0000313" key="3">
    <source>
        <dbReference type="EMBL" id="KAJ4923370.1"/>
    </source>
</evidence>
<dbReference type="GO" id="GO:0005737">
    <property type="term" value="C:cytoplasm"/>
    <property type="evidence" value="ECO:0007669"/>
    <property type="project" value="TreeGrafter"/>
</dbReference>
<dbReference type="EMBL" id="JAPTMU010000034">
    <property type="protein sequence ID" value="KAJ4923370.1"/>
    <property type="molecule type" value="Genomic_DNA"/>
</dbReference>
<dbReference type="GO" id="GO:0051015">
    <property type="term" value="F:actin filament binding"/>
    <property type="evidence" value="ECO:0007669"/>
    <property type="project" value="TreeGrafter"/>
</dbReference>
<organism evidence="3 4">
    <name type="scientific">Pogonophryne albipinna</name>
    <dbReference type="NCBI Taxonomy" id="1090488"/>
    <lineage>
        <taxon>Eukaryota</taxon>
        <taxon>Metazoa</taxon>
        <taxon>Chordata</taxon>
        <taxon>Craniata</taxon>
        <taxon>Vertebrata</taxon>
        <taxon>Euteleostomi</taxon>
        <taxon>Actinopterygii</taxon>
        <taxon>Neopterygii</taxon>
        <taxon>Teleostei</taxon>
        <taxon>Neoteleostei</taxon>
        <taxon>Acanthomorphata</taxon>
        <taxon>Eupercaria</taxon>
        <taxon>Perciformes</taxon>
        <taxon>Notothenioidei</taxon>
        <taxon>Pogonophryne</taxon>
    </lineage>
</organism>
<dbReference type="PANTHER" id="PTHR45615:SF8">
    <property type="entry name" value="UNCONVENTIONAL MYOSIN-XVIIIB"/>
    <property type="match status" value="1"/>
</dbReference>
<dbReference type="AlphaFoldDB" id="A0AAD6F7C2"/>
<evidence type="ECO:0000313" key="4">
    <source>
        <dbReference type="Proteomes" id="UP001219934"/>
    </source>
</evidence>
<dbReference type="GO" id="GO:0016461">
    <property type="term" value="C:unconventional myosin complex"/>
    <property type="evidence" value="ECO:0007669"/>
    <property type="project" value="TreeGrafter"/>
</dbReference>
<feature type="coiled-coil region" evidence="1">
    <location>
        <begin position="360"/>
        <end position="387"/>
    </location>
</feature>
<evidence type="ECO:0000256" key="1">
    <source>
        <dbReference type="SAM" id="Coils"/>
    </source>
</evidence>
<feature type="compositionally biased region" description="Polar residues" evidence="2">
    <location>
        <begin position="956"/>
        <end position="966"/>
    </location>
</feature>
<feature type="compositionally biased region" description="Polar residues" evidence="2">
    <location>
        <begin position="759"/>
        <end position="785"/>
    </location>
</feature>
<gene>
    <name evidence="3" type="ORF">JOQ06_029584</name>
</gene>